<protein>
    <submittedName>
        <fullName evidence="1">VP1</fullName>
    </submittedName>
</protein>
<name>B6CP49_9PICO</name>
<evidence type="ECO:0000313" key="1">
    <source>
        <dbReference type="EMBL" id="ABZ80986.1"/>
    </source>
</evidence>
<organism evidence="1">
    <name type="scientific">parechovirus A1</name>
    <dbReference type="NCBI Taxonomy" id="12063"/>
    <lineage>
        <taxon>Viruses</taxon>
        <taxon>Riboviria</taxon>
        <taxon>Orthornavirae</taxon>
        <taxon>Pisuviricota</taxon>
        <taxon>Pisoniviricetes</taxon>
        <taxon>Picornavirales</taxon>
        <taxon>Picornaviridae</taxon>
        <taxon>Paavivirinae</taxon>
        <taxon>Parechovirus</taxon>
        <taxon>Parechovirus ahumpari</taxon>
        <taxon>Parechovirus A</taxon>
    </lineage>
</organism>
<reference evidence="1" key="1">
    <citation type="journal article" date="2008" name="J. Med. Virol.">
        <title>Longitudinal observation of parechovirus in stool samples from Norwegian infants.</title>
        <authorList>
            <person name="Tapia G."/>
            <person name="Cinek O."/>
            <person name="Witso E."/>
            <person name="Kulich M."/>
            <person name="Rasmussen T."/>
            <person name="Grinde B."/>
            <person name="Ronningen K.S."/>
        </authorList>
    </citation>
    <scope>NUCLEOTIDE SEQUENCE</scope>
    <source>
        <strain evidence="1">NO-4545</strain>
    </source>
</reference>
<proteinExistence type="predicted"/>
<sequence length="181" mass="20616">AQDDGPLGDNNAKLFPKFQSMNVDIFTVSHTKVDNLFGRAWFYQEHTFTDEGQWRVSLEFPKQGHGSLSLLFAYFTGELIYSCSVPRLKGISYVVAHTYDTSAYRVNFLSSNGVITIPAGEQMTLSAPYYSNKPLRTVRDTIVLGYLMCNHSSLERQRKIEFIYLEMSILLLFSLGYNRLG</sequence>
<dbReference type="EMBL" id="EU360529">
    <property type="protein sequence ID" value="ABZ80986.1"/>
    <property type="molecule type" value="Genomic_RNA"/>
</dbReference>
<feature type="non-terminal residue" evidence="1">
    <location>
        <position position="1"/>
    </location>
</feature>
<dbReference type="SUPFAM" id="SSF88633">
    <property type="entry name" value="Positive stranded ssRNA viruses"/>
    <property type="match status" value="1"/>
</dbReference>
<accession>B6CP49</accession>
<feature type="non-terminal residue" evidence="1">
    <location>
        <position position="181"/>
    </location>
</feature>